<evidence type="ECO:0000313" key="1">
    <source>
        <dbReference type="EMBL" id="KAJ8669860.1"/>
    </source>
</evidence>
<name>A0ACC2NFB9_9HYME</name>
<dbReference type="Proteomes" id="UP001239111">
    <property type="component" value="Chromosome 3"/>
</dbReference>
<comment type="caution">
    <text evidence="1">The sequence shown here is derived from an EMBL/GenBank/DDBJ whole genome shotgun (WGS) entry which is preliminary data.</text>
</comment>
<proteinExistence type="predicted"/>
<protein>
    <submittedName>
        <fullName evidence="1">Uncharacterized protein</fullName>
    </submittedName>
</protein>
<reference evidence="1" key="1">
    <citation type="submission" date="2023-04" db="EMBL/GenBank/DDBJ databases">
        <title>A chromosome-level genome assembly of the parasitoid wasp Eretmocerus hayati.</title>
        <authorList>
            <person name="Zhong Y."/>
            <person name="Liu S."/>
            <person name="Liu Y."/>
        </authorList>
    </citation>
    <scope>NUCLEOTIDE SEQUENCE</scope>
    <source>
        <strain evidence="1">ZJU_SS_LIU_2023</strain>
    </source>
</reference>
<organism evidence="1 2">
    <name type="scientific">Eretmocerus hayati</name>
    <dbReference type="NCBI Taxonomy" id="131215"/>
    <lineage>
        <taxon>Eukaryota</taxon>
        <taxon>Metazoa</taxon>
        <taxon>Ecdysozoa</taxon>
        <taxon>Arthropoda</taxon>
        <taxon>Hexapoda</taxon>
        <taxon>Insecta</taxon>
        <taxon>Pterygota</taxon>
        <taxon>Neoptera</taxon>
        <taxon>Endopterygota</taxon>
        <taxon>Hymenoptera</taxon>
        <taxon>Apocrita</taxon>
        <taxon>Proctotrupomorpha</taxon>
        <taxon>Chalcidoidea</taxon>
        <taxon>Aphelinidae</taxon>
        <taxon>Aphelininae</taxon>
        <taxon>Eretmocerus</taxon>
    </lineage>
</organism>
<gene>
    <name evidence="1" type="ORF">QAD02_001119</name>
</gene>
<sequence length="212" mass="24634">MRIICWRNKDCGITDYEIELSIHEYSLHQPAVDRIPDTCTPEETEIIRRLERQNEELRELEARMIRDWSLPHSPQPGRRGQELQLTQAPIIVPLIQASNSETIEETSARLYRERSDLTSRLQRLESSIAYYERVGWNRCGGGPCSDFRNDNSGKNGISLRMFTAMHGGQYQNLCNTRREVRENLEHIRQEIERLNRTPLTLSCLATPPQSPT</sequence>
<keyword evidence="2" id="KW-1185">Reference proteome</keyword>
<accession>A0ACC2NFB9</accession>
<evidence type="ECO:0000313" key="2">
    <source>
        <dbReference type="Proteomes" id="UP001239111"/>
    </source>
</evidence>
<dbReference type="EMBL" id="CM056743">
    <property type="protein sequence ID" value="KAJ8669860.1"/>
    <property type="molecule type" value="Genomic_DNA"/>
</dbReference>